<keyword evidence="2 5" id="KW-0479">Metal-binding</keyword>
<dbReference type="GO" id="GO:0046872">
    <property type="term" value="F:metal ion binding"/>
    <property type="evidence" value="ECO:0007669"/>
    <property type="project" value="UniProtKB-KW"/>
</dbReference>
<dbReference type="InterPro" id="IPR005123">
    <property type="entry name" value="Oxoglu/Fe-dep_dioxygenase_dom"/>
</dbReference>
<evidence type="ECO:0000256" key="2">
    <source>
        <dbReference type="ARBA" id="ARBA00022723"/>
    </source>
</evidence>
<dbReference type="InterPro" id="IPR044861">
    <property type="entry name" value="IPNS-like_FE2OG_OXY"/>
</dbReference>
<gene>
    <name evidence="7" type="ORF">DKX38_012482</name>
</gene>
<dbReference type="Pfam" id="PF14226">
    <property type="entry name" value="DIOX_N"/>
    <property type="match status" value="1"/>
</dbReference>
<protein>
    <recommendedName>
        <fullName evidence="6">Fe2OG dioxygenase domain-containing protein</fullName>
    </recommendedName>
</protein>
<dbReference type="PROSITE" id="PS51471">
    <property type="entry name" value="FE2OG_OXY"/>
    <property type="match status" value="1"/>
</dbReference>
<feature type="domain" description="Fe2OG dioxygenase" evidence="6">
    <location>
        <begin position="203"/>
        <end position="373"/>
    </location>
</feature>
<evidence type="ECO:0000313" key="7">
    <source>
        <dbReference type="EMBL" id="KAB5544370.1"/>
    </source>
</evidence>
<evidence type="ECO:0000259" key="6">
    <source>
        <dbReference type="PROSITE" id="PS51471"/>
    </source>
</evidence>
<accession>A0A5N5LNX9</accession>
<keyword evidence="8" id="KW-1185">Reference proteome</keyword>
<dbReference type="Pfam" id="PF03171">
    <property type="entry name" value="2OG-FeII_Oxy"/>
    <property type="match status" value="2"/>
</dbReference>
<dbReference type="InterPro" id="IPR027443">
    <property type="entry name" value="IPNS-like_sf"/>
</dbReference>
<dbReference type="InterPro" id="IPR026992">
    <property type="entry name" value="DIOX_N"/>
</dbReference>
<evidence type="ECO:0000313" key="8">
    <source>
        <dbReference type="Proteomes" id="UP000326939"/>
    </source>
</evidence>
<dbReference type="EMBL" id="VDCV01000008">
    <property type="protein sequence ID" value="KAB5544370.1"/>
    <property type="molecule type" value="Genomic_DNA"/>
</dbReference>
<evidence type="ECO:0000256" key="5">
    <source>
        <dbReference type="RuleBase" id="RU003682"/>
    </source>
</evidence>
<comment type="similarity">
    <text evidence="1 5">Belongs to the iron/ascorbate-dependent oxidoreductase family.</text>
</comment>
<organism evidence="7 8">
    <name type="scientific">Salix brachista</name>
    <dbReference type="NCBI Taxonomy" id="2182728"/>
    <lineage>
        <taxon>Eukaryota</taxon>
        <taxon>Viridiplantae</taxon>
        <taxon>Streptophyta</taxon>
        <taxon>Embryophyta</taxon>
        <taxon>Tracheophyta</taxon>
        <taxon>Spermatophyta</taxon>
        <taxon>Magnoliopsida</taxon>
        <taxon>eudicotyledons</taxon>
        <taxon>Gunneridae</taxon>
        <taxon>Pentapetalae</taxon>
        <taxon>rosids</taxon>
        <taxon>fabids</taxon>
        <taxon>Malpighiales</taxon>
        <taxon>Salicaceae</taxon>
        <taxon>Saliceae</taxon>
        <taxon>Salix</taxon>
    </lineage>
</organism>
<dbReference type="AlphaFoldDB" id="A0A5N5LNX9"/>
<comment type="caution">
    <text evidence="7">The sequence shown here is derived from an EMBL/GenBank/DDBJ whole genome shotgun (WGS) entry which is preliminary data.</text>
</comment>
<dbReference type="Gene3D" id="2.60.120.330">
    <property type="entry name" value="B-lactam Antibiotic, Isopenicillin N Synthase, Chain"/>
    <property type="match status" value="1"/>
</dbReference>
<sequence>MDMPQDWPEPIVRVQSLSDSGIPVIPDRYVKPPLERPSINSTTLVDVNIPVIDLVGLNGDDRASILDQVSIACREWGFFQVINHGVSHQLMDGAREGWRQFFHSPMEVKQAYANTPKTYEGYGSRLGVEKGAILDWSDYYFLHYLPSPLKDCNKWPTIPADFREVLDEYGKQSVKLCGKLMKVLSINLGLGEERLGNAFGGENIGACLRVNFYPKCPQPDLTLGLSSHSDPGGMTLLLPDNHVPGLQVRKDEKWITVKPAPHAFIVNVGDQIQGRMRESTGFISYGKPGLCSLEHYGEIIVIKSIELRKSWNRVKIIDTEKKYYRLQKSITLVESVLLLPITVLSNAIYKSVEHRVIVNSSKERVSLAFFYNPKSDIPIEPLKELVAPDRPPLYPAMTFDEYRLFIRMRGPSGKSQVESLKSPR</sequence>
<evidence type="ECO:0000256" key="3">
    <source>
        <dbReference type="ARBA" id="ARBA00022896"/>
    </source>
</evidence>
<keyword evidence="3" id="KW-0847">Vitamin C</keyword>
<evidence type="ECO:0000256" key="1">
    <source>
        <dbReference type="ARBA" id="ARBA00008056"/>
    </source>
</evidence>
<dbReference type="Proteomes" id="UP000326939">
    <property type="component" value="Chromosome 8"/>
</dbReference>
<reference evidence="8" key="1">
    <citation type="journal article" date="2019" name="Gigascience">
        <title>De novo genome assembly of the endangered Acer yangbiense, a plant species with extremely small populations endemic to Yunnan Province, China.</title>
        <authorList>
            <person name="Yang J."/>
            <person name="Wariss H.M."/>
            <person name="Tao L."/>
            <person name="Zhang R."/>
            <person name="Yun Q."/>
            <person name="Hollingsworth P."/>
            <person name="Dao Z."/>
            <person name="Luo G."/>
            <person name="Guo H."/>
            <person name="Ma Y."/>
            <person name="Sun W."/>
        </authorList>
    </citation>
    <scope>NUCLEOTIDE SEQUENCE [LARGE SCALE GENOMIC DNA]</scope>
    <source>
        <strain evidence="8">cv. br00</strain>
    </source>
</reference>
<keyword evidence="5" id="KW-0560">Oxidoreductase</keyword>
<keyword evidence="4 5" id="KW-0408">Iron</keyword>
<evidence type="ECO:0000256" key="4">
    <source>
        <dbReference type="ARBA" id="ARBA00023004"/>
    </source>
</evidence>
<dbReference type="GO" id="GO:0016491">
    <property type="term" value="F:oxidoreductase activity"/>
    <property type="evidence" value="ECO:0007669"/>
    <property type="project" value="UniProtKB-KW"/>
</dbReference>
<dbReference type="SUPFAM" id="SSF51197">
    <property type="entry name" value="Clavaminate synthase-like"/>
    <property type="match status" value="2"/>
</dbReference>
<name>A0A5N5LNX9_9ROSI</name>
<dbReference type="GO" id="GO:0031418">
    <property type="term" value="F:L-ascorbic acid binding"/>
    <property type="evidence" value="ECO:0007669"/>
    <property type="project" value="UniProtKB-KW"/>
</dbReference>
<dbReference type="PANTHER" id="PTHR47991">
    <property type="entry name" value="OXOGLUTARATE/IRON-DEPENDENT DIOXYGENASE"/>
    <property type="match status" value="1"/>
</dbReference>
<proteinExistence type="inferred from homology"/>
<dbReference type="InterPro" id="IPR050295">
    <property type="entry name" value="Plant_2OG-oxidoreductases"/>
</dbReference>